<evidence type="ECO:0008006" key="3">
    <source>
        <dbReference type="Google" id="ProtNLM"/>
    </source>
</evidence>
<dbReference type="EMBL" id="RKLR01000002">
    <property type="protein sequence ID" value="MBX0322789.1"/>
    <property type="molecule type" value="Genomic_DNA"/>
</dbReference>
<reference evidence="1 2" key="1">
    <citation type="submission" date="2021-06" db="EMBL/GenBank/DDBJ databases">
        <title>Halomicroarcula sp. a new haloarchaeum isolated from saline soil.</title>
        <authorList>
            <person name="Duran-Viseras A."/>
            <person name="Sanchez-Porro C."/>
            <person name="Ventosa A."/>
        </authorList>
    </citation>
    <scope>NUCLEOTIDE SEQUENCE [LARGE SCALE GENOMIC DNA]</scope>
    <source>
        <strain evidence="1 2">F13</strain>
    </source>
</reference>
<accession>A0AAW4PNX3</accession>
<organism evidence="1 2">
    <name type="scientific">Haloarcula rubra</name>
    <dbReference type="NCBI Taxonomy" id="2487747"/>
    <lineage>
        <taxon>Archaea</taxon>
        <taxon>Methanobacteriati</taxon>
        <taxon>Methanobacteriota</taxon>
        <taxon>Stenosarchaea group</taxon>
        <taxon>Halobacteria</taxon>
        <taxon>Halobacteriales</taxon>
        <taxon>Haloarculaceae</taxon>
        <taxon>Haloarcula</taxon>
    </lineage>
</organism>
<dbReference type="AlphaFoldDB" id="A0AAW4PNX3"/>
<evidence type="ECO:0000313" key="2">
    <source>
        <dbReference type="Proteomes" id="UP001430377"/>
    </source>
</evidence>
<dbReference type="Proteomes" id="UP001430377">
    <property type="component" value="Unassembled WGS sequence"/>
</dbReference>
<proteinExistence type="predicted"/>
<keyword evidence="2" id="KW-1185">Reference proteome</keyword>
<comment type="caution">
    <text evidence="1">The sequence shown here is derived from an EMBL/GenBank/DDBJ whole genome shotgun (WGS) entry which is preliminary data.</text>
</comment>
<protein>
    <recommendedName>
        <fullName evidence="3">C2H2-type domain-containing protein</fullName>
    </recommendedName>
</protein>
<name>A0AAW4PNX3_9EURY</name>
<gene>
    <name evidence="1" type="ORF">EGH21_07070</name>
</gene>
<dbReference type="RefSeq" id="WP_220617769.1">
    <property type="nucleotide sequence ID" value="NZ_RKLR01000002.1"/>
</dbReference>
<sequence length="63" mass="7070">MHTSPQTMEHPETTYACPLCEHRSETATDVYVHLQVSHRKSEISEALIEATTDAGTRSELADR</sequence>
<evidence type="ECO:0000313" key="1">
    <source>
        <dbReference type="EMBL" id="MBX0322789.1"/>
    </source>
</evidence>